<organism evidence="5 6">
    <name type="scientific">Bacillus capparidis</name>
    <dbReference type="NCBI Taxonomy" id="1840411"/>
    <lineage>
        <taxon>Bacteria</taxon>
        <taxon>Bacillati</taxon>
        <taxon>Bacillota</taxon>
        <taxon>Bacilli</taxon>
        <taxon>Bacillales</taxon>
        <taxon>Bacillaceae</taxon>
        <taxon>Bacillus</taxon>
    </lineage>
</organism>
<evidence type="ECO:0000256" key="2">
    <source>
        <dbReference type="ARBA" id="ARBA00022722"/>
    </source>
</evidence>
<evidence type="ECO:0000313" key="5">
    <source>
        <dbReference type="EMBL" id="MBP1081105.1"/>
    </source>
</evidence>
<proteinExistence type="inferred from homology"/>
<sequence>MDQKQIEETLVFFEKNLELYRNHSGWKTEIEKKAFERIAHLLIECVLDAGNMMIDGFIMRDAGSYNDILDILMDEKVITNQEGQTLKKLVSMRKKLVQQYTQIDELELVNGLAECTEVLQRFPERIRIYLRNELGPVSAFK</sequence>
<dbReference type="InterPro" id="IPR052379">
    <property type="entry name" value="Type_VII_TA_RNase"/>
</dbReference>
<evidence type="ECO:0000256" key="1">
    <source>
        <dbReference type="ARBA" id="ARBA00022649"/>
    </source>
</evidence>
<keyword evidence="3" id="KW-0378">Hydrolase</keyword>
<keyword evidence="2" id="KW-0540">Nuclease</keyword>
<accession>A0ABS4CUU3</accession>
<dbReference type="EMBL" id="JAFDST010000002">
    <property type="protein sequence ID" value="MBP1081105.1"/>
    <property type="molecule type" value="Genomic_DNA"/>
</dbReference>
<keyword evidence="6" id="KW-1185">Reference proteome</keyword>
<evidence type="ECO:0000256" key="4">
    <source>
        <dbReference type="ARBA" id="ARBA00024207"/>
    </source>
</evidence>
<comment type="similarity">
    <text evidence="4">Belongs to the HepT RNase toxin family.</text>
</comment>
<dbReference type="InterPro" id="IPR037038">
    <property type="entry name" value="HepT-like_sf"/>
</dbReference>
<dbReference type="Pfam" id="PF01934">
    <property type="entry name" value="HepT-like"/>
    <property type="match status" value="1"/>
</dbReference>
<dbReference type="Proteomes" id="UP000674416">
    <property type="component" value="Unassembled WGS sequence"/>
</dbReference>
<comment type="caution">
    <text evidence="5">The sequence shown here is derived from an EMBL/GenBank/DDBJ whole genome shotgun (WGS) entry which is preliminary data.</text>
</comment>
<dbReference type="PANTHER" id="PTHR33397:SF5">
    <property type="entry name" value="RNASE YUTE-RELATED"/>
    <property type="match status" value="1"/>
</dbReference>
<evidence type="ECO:0000313" key="6">
    <source>
        <dbReference type="Proteomes" id="UP000674416"/>
    </source>
</evidence>
<evidence type="ECO:0000256" key="3">
    <source>
        <dbReference type="ARBA" id="ARBA00022801"/>
    </source>
</evidence>
<name>A0ABS4CUU3_9BACI</name>
<protein>
    <submittedName>
        <fullName evidence="5">Uncharacterized protein YutE (UPF0331/DUF86 family)</fullName>
    </submittedName>
</protein>
<keyword evidence="1" id="KW-1277">Toxin-antitoxin system</keyword>
<gene>
    <name evidence="5" type="ORF">JOC74_001598</name>
</gene>
<dbReference type="Gene3D" id="1.20.120.580">
    <property type="entry name" value="bsu32300-like"/>
    <property type="match status" value="1"/>
</dbReference>
<dbReference type="InterPro" id="IPR008201">
    <property type="entry name" value="HepT-like"/>
</dbReference>
<dbReference type="PANTHER" id="PTHR33397">
    <property type="entry name" value="UPF0331 PROTEIN YUTE"/>
    <property type="match status" value="1"/>
</dbReference>
<reference evidence="5 6" key="1">
    <citation type="submission" date="2021-01" db="EMBL/GenBank/DDBJ databases">
        <title>Genomic Encyclopedia of Type Strains, Phase IV (KMG-IV): sequencing the most valuable type-strain genomes for metagenomic binning, comparative biology and taxonomic classification.</title>
        <authorList>
            <person name="Goeker M."/>
        </authorList>
    </citation>
    <scope>NUCLEOTIDE SEQUENCE [LARGE SCALE GENOMIC DNA]</scope>
    <source>
        <strain evidence="5 6">DSM 103394</strain>
    </source>
</reference>